<evidence type="ECO:0000256" key="2">
    <source>
        <dbReference type="ARBA" id="ARBA00004496"/>
    </source>
</evidence>
<reference evidence="7 8" key="1">
    <citation type="submission" date="2018-05" db="EMBL/GenBank/DDBJ databases">
        <title>The Hungate 1000. A catalogue of reference genomes from the rumen microbiome.</title>
        <authorList>
            <person name="Kelly W."/>
        </authorList>
    </citation>
    <scope>NUCLEOTIDE SEQUENCE [LARGE SCALE GENOMIC DNA]</scope>
    <source>
        <strain evidence="7 8">NLAE-zl-C242</strain>
    </source>
</reference>
<comment type="caution">
    <text evidence="7">The sequence shown here is derived from an EMBL/GenBank/DDBJ whole genome shotgun (WGS) entry which is preliminary data.</text>
</comment>
<dbReference type="PROSITE" id="PS51350">
    <property type="entry name" value="PTS_HPR_DOM"/>
    <property type="match status" value="1"/>
</dbReference>
<dbReference type="Gene3D" id="3.30.1340.10">
    <property type="entry name" value="HPr-like"/>
    <property type="match status" value="1"/>
</dbReference>
<dbReference type="InterPro" id="IPR035895">
    <property type="entry name" value="HPr-like_sf"/>
</dbReference>
<protein>
    <recommendedName>
        <fullName evidence="3">Phosphocarrier protein HPr</fullName>
    </recommendedName>
</protein>
<keyword evidence="8" id="KW-1185">Reference proteome</keyword>
<dbReference type="Proteomes" id="UP000245845">
    <property type="component" value="Unassembled WGS sequence"/>
</dbReference>
<dbReference type="EMBL" id="QGDL01000009">
    <property type="protein sequence ID" value="PWJ28208.1"/>
    <property type="molecule type" value="Genomic_DNA"/>
</dbReference>
<dbReference type="PANTHER" id="PTHR33705">
    <property type="entry name" value="PHOSPHOCARRIER PROTEIN HPR"/>
    <property type="match status" value="1"/>
</dbReference>
<dbReference type="RefSeq" id="WP_109732020.1">
    <property type="nucleotide sequence ID" value="NZ_BAAACK010000009.1"/>
</dbReference>
<dbReference type="PRINTS" id="PR00107">
    <property type="entry name" value="PHOSPHOCPHPR"/>
</dbReference>
<dbReference type="InterPro" id="IPR000032">
    <property type="entry name" value="HPr-like"/>
</dbReference>
<evidence type="ECO:0000313" key="8">
    <source>
        <dbReference type="Proteomes" id="UP000245845"/>
    </source>
</evidence>
<dbReference type="CDD" id="cd00367">
    <property type="entry name" value="PTS-HPr_like"/>
    <property type="match status" value="1"/>
</dbReference>
<dbReference type="InterPro" id="IPR050399">
    <property type="entry name" value="HPr"/>
</dbReference>
<evidence type="ECO:0000259" key="6">
    <source>
        <dbReference type="PROSITE" id="PS51350"/>
    </source>
</evidence>
<evidence type="ECO:0000256" key="3">
    <source>
        <dbReference type="ARBA" id="ARBA00020422"/>
    </source>
</evidence>
<dbReference type="PANTHER" id="PTHR33705:SF2">
    <property type="entry name" value="PHOSPHOCARRIER PROTEIN NPR"/>
    <property type="match status" value="1"/>
</dbReference>
<proteinExistence type="predicted"/>
<comment type="function">
    <text evidence="1">General (non sugar-specific) component of the phosphoenolpyruvate-dependent sugar phosphotransferase system (sugar PTS). This major carbohydrate active-transport system catalyzes the phosphorylation of incoming sugar substrates concomitantly with their translocation across the cell membrane. The phosphoryl group from phosphoenolpyruvate (PEP) is transferred to the phosphoryl carrier protein HPr by enzyme I. Phospho-HPr then transfers it to the PTS EIIA domain.</text>
</comment>
<accession>A0A2Y9CA96</accession>
<dbReference type="PROSITE" id="PS00369">
    <property type="entry name" value="PTS_HPR_HIS"/>
    <property type="match status" value="1"/>
</dbReference>
<gene>
    <name evidence="7" type="ORF">A8806_10987</name>
</gene>
<evidence type="ECO:0000256" key="1">
    <source>
        <dbReference type="ARBA" id="ARBA00003681"/>
    </source>
</evidence>
<name>A0A2Y9CA96_9FIRM</name>
<dbReference type="SUPFAM" id="SSF55594">
    <property type="entry name" value="HPr-like"/>
    <property type="match status" value="1"/>
</dbReference>
<comment type="subcellular location">
    <subcellularLocation>
        <location evidence="2">Cytoplasm</location>
    </subcellularLocation>
</comment>
<evidence type="ECO:0000256" key="4">
    <source>
        <dbReference type="ARBA" id="ARBA00022490"/>
    </source>
</evidence>
<sequence>MESFTYTIKCEIGIHARPAAMLVKQTQSYTSEVILSAQGKRANAKKLLAVLKLGVSKEVKVTVTLEGPDEAKEAQILEQYFQKNL</sequence>
<dbReference type="Pfam" id="PF00381">
    <property type="entry name" value="PTS-HPr"/>
    <property type="match status" value="1"/>
</dbReference>
<dbReference type="AlphaFoldDB" id="A0A2Y9CA96"/>
<dbReference type="OrthoDB" id="9809047at2"/>
<dbReference type="GO" id="GO:0005737">
    <property type="term" value="C:cytoplasm"/>
    <property type="evidence" value="ECO:0007669"/>
    <property type="project" value="UniProtKB-SubCell"/>
</dbReference>
<organism evidence="7 8">
    <name type="scientific">Faecalicatena orotica</name>
    <dbReference type="NCBI Taxonomy" id="1544"/>
    <lineage>
        <taxon>Bacteria</taxon>
        <taxon>Bacillati</taxon>
        <taxon>Bacillota</taxon>
        <taxon>Clostridia</taxon>
        <taxon>Lachnospirales</taxon>
        <taxon>Lachnospiraceae</taxon>
        <taxon>Faecalicatena</taxon>
    </lineage>
</organism>
<dbReference type="NCBIfam" id="TIGR01003">
    <property type="entry name" value="PTS_HPr_family"/>
    <property type="match status" value="1"/>
</dbReference>
<dbReference type="GO" id="GO:0009401">
    <property type="term" value="P:phosphoenolpyruvate-dependent sugar phosphotransferase system"/>
    <property type="evidence" value="ECO:0007669"/>
    <property type="project" value="UniProtKB-KW"/>
</dbReference>
<feature type="domain" description="HPr" evidence="6">
    <location>
        <begin position="1"/>
        <end position="85"/>
    </location>
</feature>
<evidence type="ECO:0000313" key="7">
    <source>
        <dbReference type="EMBL" id="PWJ28208.1"/>
    </source>
</evidence>
<dbReference type="InterPro" id="IPR001020">
    <property type="entry name" value="PTS_HPr_His_P_site"/>
</dbReference>
<keyword evidence="4" id="KW-0963">Cytoplasm</keyword>
<evidence type="ECO:0000256" key="5">
    <source>
        <dbReference type="ARBA" id="ARBA00022683"/>
    </source>
</evidence>
<keyword evidence="5" id="KW-0598">Phosphotransferase system</keyword>